<sequence>MPRQRISTETLIGAVRRHFGLSQQELSMILDVSKALIGHIEAGRRDLTSALHVRLFPLARHLPAPPLLPPDTEPLPATAPAPEAAPLEFRRKLCLHRAAGLRLELGKLTARAVYASRWQQALPTILADLEAAAALLPPVPEEQDLGASIRRWLPSFARRFKPSHAAQYHLLRLQAEAYETEAAALAELLARV</sequence>
<dbReference type="InterPro" id="IPR001387">
    <property type="entry name" value="Cro/C1-type_HTH"/>
</dbReference>
<dbReference type="SUPFAM" id="SSF47413">
    <property type="entry name" value="lambda repressor-like DNA-binding domains"/>
    <property type="match status" value="1"/>
</dbReference>
<evidence type="ECO:0000313" key="2">
    <source>
        <dbReference type="EMBL" id="MBF9222083.1"/>
    </source>
</evidence>
<dbReference type="InterPro" id="IPR010982">
    <property type="entry name" value="Lambda_DNA-bd_dom_sf"/>
</dbReference>
<protein>
    <submittedName>
        <fullName evidence="2">Helix-turn-helix transcriptional regulator</fullName>
    </submittedName>
</protein>
<comment type="caution">
    <text evidence="2">The sequence shown here is derived from an EMBL/GenBank/DDBJ whole genome shotgun (WGS) entry which is preliminary data.</text>
</comment>
<evidence type="ECO:0000259" key="1">
    <source>
        <dbReference type="PROSITE" id="PS50943"/>
    </source>
</evidence>
<dbReference type="CDD" id="cd00093">
    <property type="entry name" value="HTH_XRE"/>
    <property type="match status" value="1"/>
</dbReference>
<dbReference type="RefSeq" id="WP_196293537.1">
    <property type="nucleotide sequence ID" value="NZ_JADQDM010000006.1"/>
</dbReference>
<dbReference type="PROSITE" id="PS50943">
    <property type="entry name" value="HTH_CROC1"/>
    <property type="match status" value="1"/>
</dbReference>
<accession>A0ABS0I559</accession>
<name>A0ABS0I559_9BACT</name>
<dbReference type="EMBL" id="JADQDM010000006">
    <property type="protein sequence ID" value="MBF9222083.1"/>
    <property type="molecule type" value="Genomic_DNA"/>
</dbReference>
<feature type="domain" description="HTH cro/C1-type" evidence="1">
    <location>
        <begin position="12"/>
        <end position="48"/>
    </location>
</feature>
<organism evidence="2 3">
    <name type="scientific">Hymenobacter ruricola</name>
    <dbReference type="NCBI Taxonomy" id="2791023"/>
    <lineage>
        <taxon>Bacteria</taxon>
        <taxon>Pseudomonadati</taxon>
        <taxon>Bacteroidota</taxon>
        <taxon>Cytophagia</taxon>
        <taxon>Cytophagales</taxon>
        <taxon>Hymenobacteraceae</taxon>
        <taxon>Hymenobacter</taxon>
    </lineage>
</organism>
<evidence type="ECO:0000313" key="3">
    <source>
        <dbReference type="Proteomes" id="UP000618931"/>
    </source>
</evidence>
<keyword evidence="3" id="KW-1185">Reference proteome</keyword>
<gene>
    <name evidence="2" type="ORF">I2H31_13325</name>
</gene>
<reference evidence="2 3" key="1">
    <citation type="submission" date="2020-11" db="EMBL/GenBank/DDBJ databases">
        <authorList>
            <person name="Kim M.K."/>
        </authorList>
    </citation>
    <scope>NUCLEOTIDE SEQUENCE [LARGE SCALE GENOMIC DNA]</scope>
    <source>
        <strain evidence="2 3">BT662</strain>
    </source>
</reference>
<dbReference type="Gene3D" id="1.10.260.40">
    <property type="entry name" value="lambda repressor-like DNA-binding domains"/>
    <property type="match status" value="1"/>
</dbReference>
<dbReference type="Pfam" id="PF01381">
    <property type="entry name" value="HTH_3"/>
    <property type="match status" value="1"/>
</dbReference>
<proteinExistence type="predicted"/>
<dbReference type="Proteomes" id="UP000618931">
    <property type="component" value="Unassembled WGS sequence"/>
</dbReference>